<dbReference type="AlphaFoldDB" id="A0A226D0V4"/>
<feature type="region of interest" description="Disordered" evidence="11">
    <location>
        <begin position="309"/>
        <end position="377"/>
    </location>
</feature>
<evidence type="ECO:0000259" key="13">
    <source>
        <dbReference type="PROSITE" id="PS50262"/>
    </source>
</evidence>
<evidence type="ECO:0000256" key="3">
    <source>
        <dbReference type="ARBA" id="ARBA00022475"/>
    </source>
</evidence>
<dbReference type="PROSITE" id="PS50262">
    <property type="entry name" value="G_PROTEIN_RECEP_F1_2"/>
    <property type="match status" value="1"/>
</dbReference>
<keyword evidence="4 12" id="KW-0812">Transmembrane</keyword>
<comment type="similarity">
    <text evidence="2">Belongs to the G-protein coupled receptor 1 family.</text>
</comment>
<keyword evidence="7 12" id="KW-0472">Membrane</keyword>
<gene>
    <name evidence="14" type="ORF">Fcan01_25995</name>
</gene>
<keyword evidence="15" id="KW-1185">Reference proteome</keyword>
<dbReference type="EMBL" id="LNIX01000040">
    <property type="protein sequence ID" value="OXA39212.1"/>
    <property type="molecule type" value="Genomic_DNA"/>
</dbReference>
<comment type="subcellular location">
    <subcellularLocation>
        <location evidence="1">Cell membrane</location>
        <topology evidence="1">Multi-pass membrane protein</topology>
    </subcellularLocation>
</comment>
<feature type="transmembrane region" description="Helical" evidence="12">
    <location>
        <begin position="154"/>
        <end position="176"/>
    </location>
</feature>
<feature type="transmembrane region" description="Helical" evidence="12">
    <location>
        <begin position="84"/>
        <end position="105"/>
    </location>
</feature>
<dbReference type="SMART" id="SM01381">
    <property type="entry name" value="7TM_GPCR_Srsx"/>
    <property type="match status" value="1"/>
</dbReference>
<evidence type="ECO:0000256" key="7">
    <source>
        <dbReference type="ARBA" id="ARBA00023136"/>
    </source>
</evidence>
<dbReference type="InterPro" id="IPR017452">
    <property type="entry name" value="GPCR_Rhodpsn_7TM"/>
</dbReference>
<dbReference type="GO" id="GO:0005886">
    <property type="term" value="C:plasma membrane"/>
    <property type="evidence" value="ECO:0007669"/>
    <property type="project" value="UniProtKB-SubCell"/>
</dbReference>
<reference evidence="14 15" key="1">
    <citation type="submission" date="2015-12" db="EMBL/GenBank/DDBJ databases">
        <title>The genome of Folsomia candida.</title>
        <authorList>
            <person name="Faddeeva A."/>
            <person name="Derks M.F."/>
            <person name="Anvar Y."/>
            <person name="Smit S."/>
            <person name="Van Straalen N."/>
            <person name="Roelofs D."/>
        </authorList>
    </citation>
    <scope>NUCLEOTIDE SEQUENCE [LARGE SCALE GENOMIC DNA]</scope>
    <source>
        <strain evidence="14 15">VU population</strain>
        <tissue evidence="14">Whole body</tissue>
    </source>
</reference>
<dbReference type="OrthoDB" id="10042731at2759"/>
<feature type="compositionally biased region" description="Low complexity" evidence="11">
    <location>
        <begin position="310"/>
        <end position="319"/>
    </location>
</feature>
<dbReference type="GO" id="GO:0071880">
    <property type="term" value="P:adenylate cyclase-activating adrenergic receptor signaling pathway"/>
    <property type="evidence" value="ECO:0007669"/>
    <property type="project" value="TreeGrafter"/>
</dbReference>
<keyword evidence="3" id="KW-1003">Cell membrane</keyword>
<dbReference type="CDD" id="cd14967">
    <property type="entry name" value="7tmA_amine_R-like"/>
    <property type="match status" value="1"/>
</dbReference>
<evidence type="ECO:0000256" key="1">
    <source>
        <dbReference type="ARBA" id="ARBA00004651"/>
    </source>
</evidence>
<evidence type="ECO:0000256" key="6">
    <source>
        <dbReference type="ARBA" id="ARBA00023040"/>
    </source>
</evidence>
<feature type="transmembrane region" description="Helical" evidence="12">
    <location>
        <begin position="117"/>
        <end position="142"/>
    </location>
</feature>
<keyword evidence="5 12" id="KW-1133">Transmembrane helix</keyword>
<evidence type="ECO:0000313" key="14">
    <source>
        <dbReference type="EMBL" id="OXA39212.1"/>
    </source>
</evidence>
<dbReference type="STRING" id="158441.A0A226D0V4"/>
<evidence type="ECO:0000256" key="12">
    <source>
        <dbReference type="SAM" id="Phobius"/>
    </source>
</evidence>
<evidence type="ECO:0000256" key="8">
    <source>
        <dbReference type="ARBA" id="ARBA00023157"/>
    </source>
</evidence>
<evidence type="ECO:0000256" key="10">
    <source>
        <dbReference type="ARBA" id="ARBA00023224"/>
    </source>
</evidence>
<keyword evidence="8" id="KW-1015">Disulfide bond</keyword>
<dbReference type="Proteomes" id="UP000198287">
    <property type="component" value="Unassembled WGS sequence"/>
</dbReference>
<feature type="domain" description="G-protein coupled receptors family 1 profile" evidence="13">
    <location>
        <begin position="96"/>
        <end position="438"/>
    </location>
</feature>
<keyword evidence="9 14" id="KW-0675">Receptor</keyword>
<evidence type="ECO:0000256" key="11">
    <source>
        <dbReference type="SAM" id="MobiDB-lite"/>
    </source>
</evidence>
<keyword evidence="6" id="KW-0297">G-protein coupled receptor</keyword>
<evidence type="ECO:0000256" key="2">
    <source>
        <dbReference type="ARBA" id="ARBA00010663"/>
    </source>
</evidence>
<dbReference type="GO" id="GO:0043410">
    <property type="term" value="P:positive regulation of MAPK cascade"/>
    <property type="evidence" value="ECO:0007669"/>
    <property type="project" value="TreeGrafter"/>
</dbReference>
<evidence type="ECO:0000256" key="9">
    <source>
        <dbReference type="ARBA" id="ARBA00023170"/>
    </source>
</evidence>
<dbReference type="Gene3D" id="1.20.1070.10">
    <property type="entry name" value="Rhodopsin 7-helix transmembrane proteins"/>
    <property type="match status" value="1"/>
</dbReference>
<protein>
    <submittedName>
        <fullName evidence="14">Putative G-protein coupled receptor No9</fullName>
    </submittedName>
</protein>
<feature type="transmembrane region" description="Helical" evidence="12">
    <location>
        <begin position="197"/>
        <end position="218"/>
    </location>
</feature>
<dbReference type="Pfam" id="PF00001">
    <property type="entry name" value="7tm_1"/>
    <property type="match status" value="1"/>
</dbReference>
<evidence type="ECO:0000313" key="15">
    <source>
        <dbReference type="Proteomes" id="UP000198287"/>
    </source>
</evidence>
<feature type="transmembrane region" description="Helical" evidence="12">
    <location>
        <begin position="387"/>
        <end position="410"/>
    </location>
</feature>
<feature type="region of interest" description="Disordered" evidence="11">
    <location>
        <begin position="1"/>
        <end position="30"/>
    </location>
</feature>
<keyword evidence="10" id="KW-0807">Transducer</keyword>
<dbReference type="SUPFAM" id="SSF81321">
    <property type="entry name" value="Family A G protein-coupled receptor-like"/>
    <property type="match status" value="1"/>
</dbReference>
<evidence type="ECO:0000256" key="5">
    <source>
        <dbReference type="ARBA" id="ARBA00022989"/>
    </source>
</evidence>
<dbReference type="GO" id="GO:0004993">
    <property type="term" value="F:G protein-coupled serotonin receptor activity"/>
    <property type="evidence" value="ECO:0007669"/>
    <property type="project" value="UniProtKB-ARBA"/>
</dbReference>
<evidence type="ECO:0000256" key="4">
    <source>
        <dbReference type="ARBA" id="ARBA00022692"/>
    </source>
</evidence>
<feature type="transmembrane region" description="Helical" evidence="12">
    <location>
        <begin position="425"/>
        <end position="445"/>
    </location>
</feature>
<comment type="caution">
    <text evidence="14">The sequence shown here is derived from an EMBL/GenBank/DDBJ whole genome shotgun (WGS) entry which is preliminary data.</text>
</comment>
<accession>A0A226D0V4</accession>
<sequence length="460" mass="51940">MGSPAPYSYHPRQPVQQQNDQELDDHFLSPRENLPSWTNQFFADSDDFSSSERSWMALDETSTIDPMTPSEIWEWSWDRTVKTIVLSPIVIFTIVGNFLVLYAFVTRKRELRAPTHFFIANLSLADFLVGIMAMPFLATVHVTDRWYFGSGFCYAWVIIHFWLCSASILSTLAVCVERYVGVKYPLRHVEIMSVPRVIAIMVGVWSTAGFLTLLSVLAFPEPRDDSVGKFGCKINNQIGHVLIATIGILYIPAGFMIFLYWRIYVIASTHLKSMKNRVGDVTKVDQPRAPRPRSKTKTWSKLNFFRLSGPASTSTSAPPENSYSTSDIERNVENSTSESGFSSYIPDESSTTVLPTNNKPVSNTTLKQSTLPPSSPSTKQINLARRLAFLVGILLLSYIPFFSAFLIRAFNVEAIPNPLFTVLGWIRYANSAINPIIYAFAVPAYRKAFENILHLGWRKQ</sequence>
<dbReference type="PANTHER" id="PTHR24248:SF199">
    <property type="entry name" value="IP13425P-RELATED"/>
    <property type="match status" value="1"/>
</dbReference>
<dbReference type="PRINTS" id="PR00237">
    <property type="entry name" value="GPCRRHODOPSN"/>
</dbReference>
<organism evidence="14 15">
    <name type="scientific">Folsomia candida</name>
    <name type="common">Springtail</name>
    <dbReference type="NCBI Taxonomy" id="158441"/>
    <lineage>
        <taxon>Eukaryota</taxon>
        <taxon>Metazoa</taxon>
        <taxon>Ecdysozoa</taxon>
        <taxon>Arthropoda</taxon>
        <taxon>Hexapoda</taxon>
        <taxon>Collembola</taxon>
        <taxon>Entomobryomorpha</taxon>
        <taxon>Isotomoidea</taxon>
        <taxon>Isotomidae</taxon>
        <taxon>Proisotominae</taxon>
        <taxon>Folsomia</taxon>
    </lineage>
</organism>
<feature type="transmembrane region" description="Helical" evidence="12">
    <location>
        <begin position="238"/>
        <end position="265"/>
    </location>
</feature>
<dbReference type="InterPro" id="IPR000276">
    <property type="entry name" value="GPCR_Rhodpsn"/>
</dbReference>
<name>A0A226D0V4_FOLCA</name>
<dbReference type="PANTHER" id="PTHR24248">
    <property type="entry name" value="ADRENERGIC RECEPTOR-RELATED G-PROTEIN COUPLED RECEPTOR"/>
    <property type="match status" value="1"/>
</dbReference>
<feature type="compositionally biased region" description="Polar residues" evidence="11">
    <location>
        <begin position="333"/>
        <end position="377"/>
    </location>
</feature>
<proteinExistence type="inferred from homology"/>